<feature type="transmembrane region" description="Helical" evidence="2">
    <location>
        <begin position="130"/>
        <end position="148"/>
    </location>
</feature>
<reference evidence="3" key="1">
    <citation type="journal article" date="2014" name="PLoS ONE">
        <title>Transcriptome-Based Identification of ABC Transporters in the Western Tarnished Plant Bug Lygus hesperus.</title>
        <authorList>
            <person name="Hull J.J."/>
            <person name="Chaney K."/>
            <person name="Geib S.M."/>
            <person name="Fabrick J.A."/>
            <person name="Brent C.S."/>
            <person name="Walsh D."/>
            <person name="Lavine L.C."/>
        </authorList>
    </citation>
    <scope>NUCLEOTIDE SEQUENCE</scope>
</reference>
<keyword evidence="3" id="KW-0808">Transferase</keyword>
<keyword evidence="2" id="KW-0472">Membrane</keyword>
<gene>
    <name evidence="3" type="primary">HAC5</name>
    <name evidence="3" type="ORF">CM83_4702</name>
</gene>
<reference evidence="3" key="2">
    <citation type="submission" date="2014-07" db="EMBL/GenBank/DDBJ databases">
        <authorList>
            <person name="Hull J."/>
        </authorList>
    </citation>
    <scope>NUCLEOTIDE SEQUENCE</scope>
</reference>
<keyword evidence="2" id="KW-0812">Transmembrane</keyword>
<dbReference type="EMBL" id="GBHO01002027">
    <property type="protein sequence ID" value="JAG41577.1"/>
    <property type="molecule type" value="Transcribed_RNA"/>
</dbReference>
<evidence type="ECO:0000256" key="2">
    <source>
        <dbReference type="SAM" id="Phobius"/>
    </source>
</evidence>
<dbReference type="AlphaFoldDB" id="A0A0A9Z8J3"/>
<feature type="region of interest" description="Disordered" evidence="1">
    <location>
        <begin position="72"/>
        <end position="122"/>
    </location>
</feature>
<evidence type="ECO:0000313" key="3">
    <source>
        <dbReference type="EMBL" id="JAG41577.1"/>
    </source>
</evidence>
<accession>A0A0A9Z8J3</accession>
<protein>
    <submittedName>
        <fullName evidence="3">Histone acetyltransferase HAC5</fullName>
    </submittedName>
</protein>
<evidence type="ECO:0000256" key="1">
    <source>
        <dbReference type="SAM" id="MobiDB-lite"/>
    </source>
</evidence>
<name>A0A0A9Z8J3_LYGHE</name>
<organism evidence="3">
    <name type="scientific">Lygus hesperus</name>
    <name type="common">Western plant bug</name>
    <dbReference type="NCBI Taxonomy" id="30085"/>
    <lineage>
        <taxon>Eukaryota</taxon>
        <taxon>Metazoa</taxon>
        <taxon>Ecdysozoa</taxon>
        <taxon>Arthropoda</taxon>
        <taxon>Hexapoda</taxon>
        <taxon>Insecta</taxon>
        <taxon>Pterygota</taxon>
        <taxon>Neoptera</taxon>
        <taxon>Paraneoptera</taxon>
        <taxon>Hemiptera</taxon>
        <taxon>Heteroptera</taxon>
        <taxon>Panheteroptera</taxon>
        <taxon>Cimicomorpha</taxon>
        <taxon>Miridae</taxon>
        <taxon>Mirini</taxon>
        <taxon>Lygus</taxon>
    </lineage>
</organism>
<proteinExistence type="predicted"/>
<keyword evidence="2" id="KW-1133">Transmembrane helix</keyword>
<sequence length="156" mass="16203">MEAPTQELETLESGLETLPSSAVSTFVPVPGASGDHGGTIYCPLPGDVMRDLRYMRDKFPITAEGVSVALPRDYRGSQGSTPHILAAAGGAEPTEGDSPSASDGRNRGPPASSGQAGQDDGAPQRSFYEFLPLLIFAIGTVAILRVAAHRGKIPKA</sequence>
<dbReference type="GO" id="GO:0016740">
    <property type="term" value="F:transferase activity"/>
    <property type="evidence" value="ECO:0007669"/>
    <property type="project" value="UniProtKB-KW"/>
</dbReference>